<evidence type="ECO:0000313" key="4">
    <source>
        <dbReference type="Proteomes" id="UP000318081"/>
    </source>
</evidence>
<dbReference type="GO" id="GO:0016740">
    <property type="term" value="F:transferase activity"/>
    <property type="evidence" value="ECO:0007669"/>
    <property type="project" value="UniProtKB-KW"/>
</dbReference>
<dbReference type="InterPro" id="IPR050194">
    <property type="entry name" value="Glycosyltransferase_grp1"/>
</dbReference>
<dbReference type="PANTHER" id="PTHR45947:SF3">
    <property type="entry name" value="SULFOQUINOVOSYL TRANSFERASE SQD2"/>
    <property type="match status" value="1"/>
</dbReference>
<organism evidence="3 4">
    <name type="scientific">Stieleria magnilauensis</name>
    <dbReference type="NCBI Taxonomy" id="2527963"/>
    <lineage>
        <taxon>Bacteria</taxon>
        <taxon>Pseudomonadati</taxon>
        <taxon>Planctomycetota</taxon>
        <taxon>Planctomycetia</taxon>
        <taxon>Pirellulales</taxon>
        <taxon>Pirellulaceae</taxon>
        <taxon>Stieleria</taxon>
    </lineage>
</organism>
<evidence type="ECO:0000256" key="1">
    <source>
        <dbReference type="SAM" id="Coils"/>
    </source>
</evidence>
<dbReference type="PANTHER" id="PTHR45947">
    <property type="entry name" value="SULFOQUINOVOSYL TRANSFERASE SQD2"/>
    <property type="match status" value="1"/>
</dbReference>
<keyword evidence="3" id="KW-0808">Transferase</keyword>
<accession>A0ABX5XIG2</accession>
<feature type="domain" description="Glycosyltransferase subfamily 4-like N-terminal" evidence="2">
    <location>
        <begin position="28"/>
        <end position="188"/>
    </location>
</feature>
<reference evidence="3 4" key="1">
    <citation type="submission" date="2019-02" db="EMBL/GenBank/DDBJ databases">
        <title>Deep-cultivation of Planctomycetes and their phenomic and genomic characterization uncovers novel biology.</title>
        <authorList>
            <person name="Wiegand S."/>
            <person name="Jogler M."/>
            <person name="Boedeker C."/>
            <person name="Pinto D."/>
            <person name="Vollmers J."/>
            <person name="Rivas-Marin E."/>
            <person name="Kohn T."/>
            <person name="Peeters S.H."/>
            <person name="Heuer A."/>
            <person name="Rast P."/>
            <person name="Oberbeckmann S."/>
            <person name="Bunk B."/>
            <person name="Jeske O."/>
            <person name="Meyerdierks A."/>
            <person name="Storesund J.E."/>
            <person name="Kallscheuer N."/>
            <person name="Luecker S."/>
            <person name="Lage O.M."/>
            <person name="Pohl T."/>
            <person name="Merkel B.J."/>
            <person name="Hornburger P."/>
            <person name="Mueller R.-W."/>
            <person name="Bruemmer F."/>
            <person name="Labrenz M."/>
            <person name="Spormann A.M."/>
            <person name="Op den Camp H."/>
            <person name="Overmann J."/>
            <person name="Amann R."/>
            <person name="Jetten M.S.M."/>
            <person name="Mascher T."/>
            <person name="Medema M.H."/>
            <person name="Devos D.P."/>
            <person name="Kaster A.-K."/>
            <person name="Ovreas L."/>
            <person name="Rohde M."/>
            <person name="Galperin M.Y."/>
            <person name="Jogler C."/>
        </authorList>
    </citation>
    <scope>NUCLEOTIDE SEQUENCE [LARGE SCALE GENOMIC DNA]</scope>
    <source>
        <strain evidence="3 4">TBK1r</strain>
    </source>
</reference>
<dbReference type="Proteomes" id="UP000318081">
    <property type="component" value="Chromosome"/>
</dbReference>
<dbReference type="SUPFAM" id="SSF53756">
    <property type="entry name" value="UDP-Glycosyltransferase/glycogen phosphorylase"/>
    <property type="match status" value="1"/>
</dbReference>
<dbReference type="EMBL" id="CP036432">
    <property type="protein sequence ID" value="QDV81788.1"/>
    <property type="molecule type" value="Genomic_DNA"/>
</dbReference>
<proteinExistence type="predicted"/>
<dbReference type="Pfam" id="PF13692">
    <property type="entry name" value="Glyco_trans_1_4"/>
    <property type="match status" value="1"/>
</dbReference>
<dbReference type="Pfam" id="PF13579">
    <property type="entry name" value="Glyco_trans_4_4"/>
    <property type="match status" value="1"/>
</dbReference>
<dbReference type="InterPro" id="IPR028098">
    <property type="entry name" value="Glyco_trans_4-like_N"/>
</dbReference>
<dbReference type="RefSeq" id="WP_145207531.1">
    <property type="nucleotide sequence ID" value="NZ_CP036432.1"/>
</dbReference>
<sequence length="445" mass="49296">MSGLERPVRVLLIGRHFWPHGSIDSAGHLMELATGLRLAGIQVSVVTPKYAGSWAERFSFRECQVYRPIRMFRTGWTARGDRTASRYIRYLRDWIESDPTACDIVYCDAGREEAIAAVEAAQAIGVPSVVRLSGHGDISDFEFFKHSRIGKRCRSAVMDAAAVVLDSASAHRRWLAEGGDKTRTHRIAHGVGPTKEQGLSSLKNLRRAMSRINGDLFVPDACSVVLSVERLDRSSGIMTLVKSAYLLSNHISGLQFWLIGDGPLRETIYSRLKSDGLRQSMAMPGSFGSPDDVYSAADLMVHVGDQGFEHQVPTAIAAGLPLVLANTETAREFFGVGESDVRRRIIERRADALQADSEALDGAPEQAGALVWWFDPARPKTLRFAIEQIVGNLEQARRRAQQTRRIMQRTRSRSDSIERYVTLFRQLAAGSLPNPSQSTSMENAQ</sequence>
<keyword evidence="1" id="KW-0175">Coiled coil</keyword>
<gene>
    <name evidence="3" type="ORF">TBK1r_07100</name>
</gene>
<evidence type="ECO:0000313" key="3">
    <source>
        <dbReference type="EMBL" id="QDV81788.1"/>
    </source>
</evidence>
<protein>
    <submittedName>
        <fullName evidence="3">Glycosyl transferases group 1</fullName>
    </submittedName>
</protein>
<keyword evidence="4" id="KW-1185">Reference proteome</keyword>
<evidence type="ECO:0000259" key="2">
    <source>
        <dbReference type="Pfam" id="PF13579"/>
    </source>
</evidence>
<feature type="coiled-coil region" evidence="1">
    <location>
        <begin position="386"/>
        <end position="413"/>
    </location>
</feature>
<dbReference type="Gene3D" id="3.40.50.2000">
    <property type="entry name" value="Glycogen Phosphorylase B"/>
    <property type="match status" value="2"/>
</dbReference>
<name>A0ABX5XIG2_9BACT</name>